<dbReference type="GO" id="GO:0034475">
    <property type="term" value="P:U4 snRNA 3'-end processing"/>
    <property type="evidence" value="ECO:0007669"/>
    <property type="project" value="TreeGrafter"/>
</dbReference>
<reference evidence="8" key="1">
    <citation type="submission" date="2023-01" db="EMBL/GenBank/DDBJ databases">
        <title>Key to firefly adult light organ development and bioluminescence: homeobox transcription factors regulate luciferase expression and transportation to peroxisome.</title>
        <authorList>
            <person name="Fu X."/>
        </authorList>
    </citation>
    <scope>NUCLEOTIDE SEQUENCE [LARGE SCALE GENOMIC DNA]</scope>
</reference>
<protein>
    <recommendedName>
        <fullName evidence="6">Exoribonuclease phosphorolytic domain-containing protein</fullName>
    </recommendedName>
</protein>
<dbReference type="CDD" id="cd11372">
    <property type="entry name" value="RNase_PH_RRP46"/>
    <property type="match status" value="1"/>
</dbReference>
<comment type="subcellular location">
    <subcellularLocation>
        <location evidence="1">Nucleus</location>
    </subcellularLocation>
</comment>
<organism evidence="7 8">
    <name type="scientific">Aquatica leii</name>
    <dbReference type="NCBI Taxonomy" id="1421715"/>
    <lineage>
        <taxon>Eukaryota</taxon>
        <taxon>Metazoa</taxon>
        <taxon>Ecdysozoa</taxon>
        <taxon>Arthropoda</taxon>
        <taxon>Hexapoda</taxon>
        <taxon>Insecta</taxon>
        <taxon>Pterygota</taxon>
        <taxon>Neoptera</taxon>
        <taxon>Endopterygota</taxon>
        <taxon>Coleoptera</taxon>
        <taxon>Polyphaga</taxon>
        <taxon>Elateriformia</taxon>
        <taxon>Elateroidea</taxon>
        <taxon>Lampyridae</taxon>
        <taxon>Luciolinae</taxon>
        <taxon>Aquatica</taxon>
    </lineage>
</organism>
<keyword evidence="3" id="KW-0698">rRNA processing</keyword>
<comment type="similarity">
    <text evidence="2">Belongs to the RNase PH family.</text>
</comment>
<dbReference type="EMBL" id="JARPUR010000001">
    <property type="protein sequence ID" value="KAK4884817.1"/>
    <property type="molecule type" value="Genomic_DNA"/>
</dbReference>
<dbReference type="GO" id="GO:0000177">
    <property type="term" value="C:cytoplasmic exosome (RNase complex)"/>
    <property type="evidence" value="ECO:0007669"/>
    <property type="project" value="TreeGrafter"/>
</dbReference>
<dbReference type="InterPro" id="IPR020568">
    <property type="entry name" value="Ribosomal_Su5_D2-typ_SF"/>
</dbReference>
<dbReference type="InterPro" id="IPR001247">
    <property type="entry name" value="ExoRNase_PH_dom1"/>
</dbReference>
<evidence type="ECO:0000313" key="7">
    <source>
        <dbReference type="EMBL" id="KAK4884817.1"/>
    </source>
</evidence>
<evidence type="ECO:0000256" key="3">
    <source>
        <dbReference type="ARBA" id="ARBA00022552"/>
    </source>
</evidence>
<evidence type="ECO:0000256" key="2">
    <source>
        <dbReference type="ARBA" id="ARBA00006678"/>
    </source>
</evidence>
<keyword evidence="4" id="KW-0271">Exosome</keyword>
<evidence type="ECO:0000256" key="5">
    <source>
        <dbReference type="ARBA" id="ARBA00023242"/>
    </source>
</evidence>
<dbReference type="InterPro" id="IPR027408">
    <property type="entry name" value="PNPase/RNase_PH_dom_sf"/>
</dbReference>
<feature type="domain" description="Exoribonuclease phosphorolytic" evidence="6">
    <location>
        <begin position="11"/>
        <end position="129"/>
    </location>
</feature>
<keyword evidence="5" id="KW-0539">Nucleus</keyword>
<dbReference type="Pfam" id="PF01138">
    <property type="entry name" value="RNase_PH"/>
    <property type="match status" value="1"/>
</dbReference>
<dbReference type="PANTHER" id="PTHR11953">
    <property type="entry name" value="EXOSOME COMPLEX COMPONENT"/>
    <property type="match status" value="1"/>
</dbReference>
<sequence>MNVIDDNNLLMRKVNCKLDILSRPDGSVLLSQGDTVVIAGVYGPIEVKTQKMLINKASVETFYRPKSGTPGIGDRLYESIIQNICETSLVSALYPRSSIVVIIQEMQNYGGIISCAVNACCFALLNSGIDMKFLVASASCALDDKGVFHLDPDKLLSDKAKANFVFVFDNIAKRIIASHTSGSFNLAQYEEALELCKKACDAIFDFYKTKMKNEIANKV</sequence>
<dbReference type="GO" id="GO:0016075">
    <property type="term" value="P:rRNA catabolic process"/>
    <property type="evidence" value="ECO:0007669"/>
    <property type="project" value="TreeGrafter"/>
</dbReference>
<dbReference type="GO" id="GO:0006364">
    <property type="term" value="P:rRNA processing"/>
    <property type="evidence" value="ECO:0007669"/>
    <property type="project" value="UniProtKB-KW"/>
</dbReference>
<evidence type="ECO:0000256" key="4">
    <source>
        <dbReference type="ARBA" id="ARBA00022835"/>
    </source>
</evidence>
<dbReference type="InterPro" id="IPR050080">
    <property type="entry name" value="RNase_PH"/>
</dbReference>
<accession>A0AAN7PFQ1</accession>
<name>A0AAN7PFQ1_9COLE</name>
<proteinExistence type="inferred from homology"/>
<dbReference type="SUPFAM" id="SSF55666">
    <property type="entry name" value="Ribonuclease PH domain 2-like"/>
    <property type="match status" value="1"/>
</dbReference>
<dbReference type="GO" id="GO:0000176">
    <property type="term" value="C:nuclear exosome (RNase complex)"/>
    <property type="evidence" value="ECO:0007669"/>
    <property type="project" value="TreeGrafter"/>
</dbReference>
<dbReference type="AlphaFoldDB" id="A0AAN7PFQ1"/>
<dbReference type="PANTHER" id="PTHR11953:SF1">
    <property type="entry name" value="EXOSOME COMPLEX COMPONENT RRP46"/>
    <property type="match status" value="1"/>
</dbReference>
<dbReference type="GO" id="GO:0071051">
    <property type="term" value="P:poly(A)-dependent snoRNA 3'-end processing"/>
    <property type="evidence" value="ECO:0007669"/>
    <property type="project" value="TreeGrafter"/>
</dbReference>
<evidence type="ECO:0000313" key="8">
    <source>
        <dbReference type="Proteomes" id="UP001353858"/>
    </source>
</evidence>
<dbReference type="InterPro" id="IPR036345">
    <property type="entry name" value="ExoRNase_PH_dom2_sf"/>
</dbReference>
<dbReference type="Proteomes" id="UP001353858">
    <property type="component" value="Unassembled WGS sequence"/>
</dbReference>
<evidence type="ECO:0000256" key="1">
    <source>
        <dbReference type="ARBA" id="ARBA00004123"/>
    </source>
</evidence>
<keyword evidence="8" id="KW-1185">Reference proteome</keyword>
<dbReference type="GO" id="GO:0071028">
    <property type="term" value="P:nuclear mRNA surveillance"/>
    <property type="evidence" value="ECO:0007669"/>
    <property type="project" value="TreeGrafter"/>
</dbReference>
<evidence type="ECO:0000259" key="6">
    <source>
        <dbReference type="Pfam" id="PF01138"/>
    </source>
</evidence>
<dbReference type="Gene3D" id="3.30.230.70">
    <property type="entry name" value="GHMP Kinase, N-terminal domain"/>
    <property type="match status" value="1"/>
</dbReference>
<comment type="caution">
    <text evidence="7">The sequence shown here is derived from an EMBL/GenBank/DDBJ whole genome shotgun (WGS) entry which is preliminary data.</text>
</comment>
<dbReference type="SUPFAM" id="SSF54211">
    <property type="entry name" value="Ribosomal protein S5 domain 2-like"/>
    <property type="match status" value="1"/>
</dbReference>
<gene>
    <name evidence="7" type="ORF">RN001_001088</name>
</gene>
<dbReference type="GO" id="GO:0005730">
    <property type="term" value="C:nucleolus"/>
    <property type="evidence" value="ECO:0007669"/>
    <property type="project" value="TreeGrafter"/>
</dbReference>
<dbReference type="GO" id="GO:0003723">
    <property type="term" value="F:RNA binding"/>
    <property type="evidence" value="ECO:0007669"/>
    <property type="project" value="TreeGrafter"/>
</dbReference>